<feature type="compositionally biased region" description="Polar residues" evidence="8">
    <location>
        <begin position="75"/>
        <end position="101"/>
    </location>
</feature>
<dbReference type="InterPro" id="IPR007219">
    <property type="entry name" value="XnlR_reg_dom"/>
</dbReference>
<dbReference type="FunFam" id="3.30.160.60:FF:000065">
    <property type="entry name" value="B-cell CLL/lymphoma 6, member B"/>
    <property type="match status" value="1"/>
</dbReference>
<accession>A0A8H6RKV4</accession>
<dbReference type="Gene3D" id="3.30.160.60">
    <property type="entry name" value="Classic Zinc Finger"/>
    <property type="match status" value="2"/>
</dbReference>
<sequence length="439" mass="49594">MPHHGSRERAAIKRKAPAKTFQCNVCSRSFARLEHLKRHETTHTNEKPFACFCGRAFARKDLLKRHEQTGRHLISTPSSTSTVEPQDAPSTSEHVATSEPSASHDLATASRDVHQVQLAEFPGPSEPPVDQYMFDSNAYQNFDNFLSTMGLNIPFDLGNVSMFFNETVTHDAEPTIQKGLDASTDEPTELRPYVCPYKITDLQRKRLHDALLPYKDSLSFFNLPSRLALSRHLTGYIEDYHNHLPFLHHIAFRDSERVHAPHLLLAVLASGAMSKYEVNTAYRLFRVSKVLTLAHWASFRDVVSRHPAHFQGAEQLETVQAAHLLTVFAMMHCKSQASQMTAELRDILDQYVRSSASFTRDAAVSDWASFVHIESRRRTLCAVFCALNMYTMMFDAAPLALSTHLDTKLPCSTAEWTATHEREWLAAQAVAPGQVQHWP</sequence>
<dbReference type="CDD" id="cd12148">
    <property type="entry name" value="fungal_TF_MHR"/>
    <property type="match status" value="1"/>
</dbReference>
<keyword evidence="5" id="KW-0862">Zinc</keyword>
<feature type="region of interest" description="Disordered" evidence="8">
    <location>
        <begin position="70"/>
        <end position="105"/>
    </location>
</feature>
<organism evidence="10 11">
    <name type="scientific">Pseudocercospora fuligena</name>
    <dbReference type="NCBI Taxonomy" id="685502"/>
    <lineage>
        <taxon>Eukaryota</taxon>
        <taxon>Fungi</taxon>
        <taxon>Dikarya</taxon>
        <taxon>Ascomycota</taxon>
        <taxon>Pezizomycotina</taxon>
        <taxon>Dothideomycetes</taxon>
        <taxon>Dothideomycetidae</taxon>
        <taxon>Mycosphaerellales</taxon>
        <taxon>Mycosphaerellaceae</taxon>
        <taxon>Pseudocercospora</taxon>
    </lineage>
</organism>
<keyword evidence="3" id="KW-0677">Repeat</keyword>
<dbReference type="GO" id="GO:0008270">
    <property type="term" value="F:zinc ion binding"/>
    <property type="evidence" value="ECO:0007669"/>
    <property type="project" value="UniProtKB-KW"/>
</dbReference>
<evidence type="ECO:0000256" key="5">
    <source>
        <dbReference type="ARBA" id="ARBA00022833"/>
    </source>
</evidence>
<feature type="domain" description="C2H2-type" evidence="9">
    <location>
        <begin position="21"/>
        <end position="48"/>
    </location>
</feature>
<evidence type="ECO:0000313" key="11">
    <source>
        <dbReference type="Proteomes" id="UP000660729"/>
    </source>
</evidence>
<evidence type="ECO:0000256" key="8">
    <source>
        <dbReference type="SAM" id="MobiDB-lite"/>
    </source>
</evidence>
<dbReference type="PROSITE" id="PS00028">
    <property type="entry name" value="ZINC_FINGER_C2H2_1"/>
    <property type="match status" value="1"/>
</dbReference>
<dbReference type="PROSITE" id="PS50157">
    <property type="entry name" value="ZINC_FINGER_C2H2_2"/>
    <property type="match status" value="2"/>
</dbReference>
<evidence type="ECO:0000256" key="2">
    <source>
        <dbReference type="ARBA" id="ARBA00022723"/>
    </source>
</evidence>
<dbReference type="PANTHER" id="PTHR40626">
    <property type="entry name" value="MIP31509P"/>
    <property type="match status" value="1"/>
</dbReference>
<dbReference type="GO" id="GO:0000978">
    <property type="term" value="F:RNA polymerase II cis-regulatory region sequence-specific DNA binding"/>
    <property type="evidence" value="ECO:0007669"/>
    <property type="project" value="InterPro"/>
</dbReference>
<evidence type="ECO:0000256" key="4">
    <source>
        <dbReference type="ARBA" id="ARBA00022771"/>
    </source>
</evidence>
<dbReference type="GO" id="GO:0006351">
    <property type="term" value="P:DNA-templated transcription"/>
    <property type="evidence" value="ECO:0007669"/>
    <property type="project" value="InterPro"/>
</dbReference>
<dbReference type="SMART" id="SM00355">
    <property type="entry name" value="ZnF_C2H2"/>
    <property type="match status" value="2"/>
</dbReference>
<evidence type="ECO:0000256" key="1">
    <source>
        <dbReference type="ARBA" id="ARBA00004123"/>
    </source>
</evidence>
<name>A0A8H6RKV4_9PEZI</name>
<dbReference type="AlphaFoldDB" id="A0A8H6RKV4"/>
<dbReference type="InterPro" id="IPR013087">
    <property type="entry name" value="Znf_C2H2_type"/>
</dbReference>
<keyword evidence="6" id="KW-0539">Nucleus</keyword>
<reference evidence="10" key="1">
    <citation type="submission" date="2020-04" db="EMBL/GenBank/DDBJ databases">
        <title>Draft genome resource of the tomato pathogen Pseudocercospora fuligena.</title>
        <authorList>
            <person name="Zaccaron A."/>
        </authorList>
    </citation>
    <scope>NUCLEOTIDE SEQUENCE</scope>
    <source>
        <strain evidence="10">PF001</strain>
    </source>
</reference>
<evidence type="ECO:0000259" key="9">
    <source>
        <dbReference type="PROSITE" id="PS50157"/>
    </source>
</evidence>
<evidence type="ECO:0000313" key="10">
    <source>
        <dbReference type="EMBL" id="KAF7191901.1"/>
    </source>
</evidence>
<evidence type="ECO:0000256" key="6">
    <source>
        <dbReference type="ARBA" id="ARBA00023242"/>
    </source>
</evidence>
<evidence type="ECO:0000256" key="3">
    <source>
        <dbReference type="ARBA" id="ARBA00022737"/>
    </source>
</evidence>
<evidence type="ECO:0000256" key="7">
    <source>
        <dbReference type="PROSITE-ProRule" id="PRU00042"/>
    </source>
</evidence>
<dbReference type="InterPro" id="IPR051059">
    <property type="entry name" value="VerF-like"/>
</dbReference>
<comment type="caution">
    <text evidence="10">The sequence shown here is derived from an EMBL/GenBank/DDBJ whole genome shotgun (WGS) entry which is preliminary data.</text>
</comment>
<proteinExistence type="predicted"/>
<dbReference type="EMBL" id="JABCIY010000155">
    <property type="protein sequence ID" value="KAF7191901.1"/>
    <property type="molecule type" value="Genomic_DNA"/>
</dbReference>
<dbReference type="PANTHER" id="PTHR40626:SF10">
    <property type="entry name" value="C2H2-TYPE DOMAIN-CONTAINING PROTEIN"/>
    <property type="match status" value="1"/>
</dbReference>
<keyword evidence="2" id="KW-0479">Metal-binding</keyword>
<keyword evidence="4 7" id="KW-0863">Zinc-finger</keyword>
<feature type="domain" description="C2H2-type" evidence="9">
    <location>
        <begin position="49"/>
        <end position="77"/>
    </location>
</feature>
<dbReference type="GO" id="GO:0000785">
    <property type="term" value="C:chromatin"/>
    <property type="evidence" value="ECO:0007669"/>
    <property type="project" value="TreeGrafter"/>
</dbReference>
<protein>
    <submittedName>
        <fullName evidence="10">Putative transcription factor TDA9</fullName>
    </submittedName>
</protein>
<dbReference type="SUPFAM" id="SSF57667">
    <property type="entry name" value="beta-beta-alpha zinc fingers"/>
    <property type="match status" value="1"/>
</dbReference>
<dbReference type="OrthoDB" id="654211at2759"/>
<comment type="subcellular location">
    <subcellularLocation>
        <location evidence="1">Nucleus</location>
    </subcellularLocation>
</comment>
<keyword evidence="11" id="KW-1185">Reference proteome</keyword>
<dbReference type="GO" id="GO:0000981">
    <property type="term" value="F:DNA-binding transcription factor activity, RNA polymerase II-specific"/>
    <property type="evidence" value="ECO:0007669"/>
    <property type="project" value="InterPro"/>
</dbReference>
<dbReference type="Proteomes" id="UP000660729">
    <property type="component" value="Unassembled WGS sequence"/>
</dbReference>
<dbReference type="Pfam" id="PF04082">
    <property type="entry name" value="Fungal_trans"/>
    <property type="match status" value="1"/>
</dbReference>
<dbReference type="InterPro" id="IPR036236">
    <property type="entry name" value="Znf_C2H2_sf"/>
</dbReference>
<gene>
    <name evidence="10" type="ORF">HII31_06946</name>
</gene>
<dbReference type="GO" id="GO:0005634">
    <property type="term" value="C:nucleus"/>
    <property type="evidence" value="ECO:0007669"/>
    <property type="project" value="UniProtKB-SubCell"/>
</dbReference>
<dbReference type="Pfam" id="PF00096">
    <property type="entry name" value="zf-C2H2"/>
    <property type="match status" value="1"/>
</dbReference>